<feature type="transmembrane region" description="Helical" evidence="1">
    <location>
        <begin position="108"/>
        <end position="130"/>
    </location>
</feature>
<dbReference type="Proteomes" id="UP000230750">
    <property type="component" value="Unassembled WGS sequence"/>
</dbReference>
<keyword evidence="1" id="KW-0812">Transmembrane</keyword>
<keyword evidence="1" id="KW-1133">Transmembrane helix</keyword>
<organism evidence="2 3">
    <name type="scientific">Stichopus japonicus</name>
    <name type="common">Sea cucumber</name>
    <dbReference type="NCBI Taxonomy" id="307972"/>
    <lineage>
        <taxon>Eukaryota</taxon>
        <taxon>Metazoa</taxon>
        <taxon>Echinodermata</taxon>
        <taxon>Eleutherozoa</taxon>
        <taxon>Echinozoa</taxon>
        <taxon>Holothuroidea</taxon>
        <taxon>Aspidochirotacea</taxon>
        <taxon>Aspidochirotida</taxon>
        <taxon>Stichopodidae</taxon>
        <taxon>Apostichopus</taxon>
    </lineage>
</organism>
<protein>
    <submittedName>
        <fullName evidence="2">Uncharacterized protein</fullName>
    </submittedName>
</protein>
<evidence type="ECO:0000256" key="1">
    <source>
        <dbReference type="SAM" id="Phobius"/>
    </source>
</evidence>
<sequence length="240" mass="26926">MLLPTFSVSIYPSHYTVTTNSTENITLICTSNVSGVVLEWTNIPLDDVDYNIIRINDSLQLKIFDYGASIDLPITIQCSGSYGGITVSRYATINSESTYEHGLSLGEVMALIVLVILVIIAIVLVLIGVLKNRRIKAKKQQLPSMILTDTGQTRSNLSSQGNTQSPLPYTTTVSRESMNMQHRRMNEDLLYARSITLQQQTETETEQYFDINDVASFTYDKDDYLVPNQHETAVLYHDIS</sequence>
<comment type="caution">
    <text evidence="2">The sequence shown here is derived from an EMBL/GenBank/DDBJ whole genome shotgun (WGS) entry which is preliminary data.</text>
</comment>
<name>A0A2G8LFZ6_STIJA</name>
<keyword evidence="1" id="KW-0472">Membrane</keyword>
<dbReference type="AlphaFoldDB" id="A0A2G8LFZ6"/>
<evidence type="ECO:0000313" key="3">
    <source>
        <dbReference type="Proteomes" id="UP000230750"/>
    </source>
</evidence>
<evidence type="ECO:0000313" key="2">
    <source>
        <dbReference type="EMBL" id="PIK59171.1"/>
    </source>
</evidence>
<accession>A0A2G8LFZ6</accession>
<dbReference type="EMBL" id="MRZV01000091">
    <property type="protein sequence ID" value="PIK59171.1"/>
    <property type="molecule type" value="Genomic_DNA"/>
</dbReference>
<gene>
    <name evidence="2" type="ORF">BSL78_03917</name>
</gene>
<keyword evidence="3" id="KW-1185">Reference proteome</keyword>
<reference evidence="2 3" key="1">
    <citation type="journal article" date="2017" name="PLoS Biol.">
        <title>The sea cucumber genome provides insights into morphological evolution and visceral regeneration.</title>
        <authorList>
            <person name="Zhang X."/>
            <person name="Sun L."/>
            <person name="Yuan J."/>
            <person name="Sun Y."/>
            <person name="Gao Y."/>
            <person name="Zhang L."/>
            <person name="Li S."/>
            <person name="Dai H."/>
            <person name="Hamel J.F."/>
            <person name="Liu C."/>
            <person name="Yu Y."/>
            <person name="Liu S."/>
            <person name="Lin W."/>
            <person name="Guo K."/>
            <person name="Jin S."/>
            <person name="Xu P."/>
            <person name="Storey K.B."/>
            <person name="Huan P."/>
            <person name="Zhang T."/>
            <person name="Zhou Y."/>
            <person name="Zhang J."/>
            <person name="Lin C."/>
            <person name="Li X."/>
            <person name="Xing L."/>
            <person name="Huo D."/>
            <person name="Sun M."/>
            <person name="Wang L."/>
            <person name="Mercier A."/>
            <person name="Li F."/>
            <person name="Yang H."/>
            <person name="Xiang J."/>
        </authorList>
    </citation>
    <scope>NUCLEOTIDE SEQUENCE [LARGE SCALE GENOMIC DNA]</scope>
    <source>
        <strain evidence="2">Shaxun</strain>
        <tissue evidence="2">Muscle</tissue>
    </source>
</reference>
<proteinExistence type="predicted"/>